<evidence type="ECO:0000313" key="3">
    <source>
        <dbReference type="Proteomes" id="UP000076842"/>
    </source>
</evidence>
<dbReference type="AlphaFoldDB" id="A0A165GXM9"/>
<gene>
    <name evidence="2" type="ORF">CALCODRAFT_508070</name>
</gene>
<dbReference type="InParanoid" id="A0A165GXM9"/>
<sequence>MSMARASEGTFHDLVKLSDNLQAWNLYIAEHQDAAVMTHAMTLLMPSGWLRERKRLLAEKELQRLTSDEQHTSIFPYYEDERARREKFYASCKKTNDIWNRRKIFAYSTVPSPFDLRIEDNDKESDRSPANVLHCVLRKIGKRRNGDAHYVWMGKDVKLTRAEKIALIKGTPSSDKVEVIDIYAKDPYEDKVHIVDHRGWCSRCSKIYRDQAKAGTAMEKRIICSGFQTELEKVKLILGEESDDGDSDKPPPKKRKGNREVINLYSDDEEEKAALFSDIEVFEEDEPVRVEKQETNIKTEERVVSDLIQSGRTMDPEVFRRRKATRVVLHTSSCAEKKNLSNAMLEDETLYDDPELDVPPHIMPEMLKDAGSDPIKVINVYASFPPYFRNMRDNEPRVIRAMLMPVLEANPERVRELLSDVRDFLGPEVLRNLRDKELANSPDVRRAQRSAREASDLLKEFIEDVARKGDIDLEWKDKPAMSCFFNCREEESWLQYDMDSPESNQEHNMVDLSPSERLRMESQFRSVVAASWQSTWTVYMKANRKDVRDVMQGYIDADIRAFTRMTPGMVEAADRDWLFRKKQEYEAVHGDLSALKYYLQSVVEAMNNMFGGEEEQGIDETREQELIVDKSGDRYISEPVPSVCRGRRGYLKKVVPQDVSNSYIAPGYEDPFSGELHKCNTCIFYYLVDKAAGVRKDKRTQCGGPIFLPGDASPACYMCIDGELECEHFINYSRELDSHNPQTPEGSQMKHEGQSTKGKQGSPNSTWLKRRHTLSSMTKEELKQVPVDDLTNCFGKGTGENLVKGEKGRNKEFGALLINLSLTTERLKREMTKIEEESAAAIPRGMRERMTAVHTYTKDTLHLLTNP</sequence>
<feature type="region of interest" description="Disordered" evidence="1">
    <location>
        <begin position="238"/>
        <end position="260"/>
    </location>
</feature>
<protein>
    <submittedName>
        <fullName evidence="2">Uncharacterized protein</fullName>
    </submittedName>
</protein>
<evidence type="ECO:0000256" key="1">
    <source>
        <dbReference type="SAM" id="MobiDB-lite"/>
    </source>
</evidence>
<evidence type="ECO:0000313" key="2">
    <source>
        <dbReference type="EMBL" id="KZT58619.1"/>
    </source>
</evidence>
<keyword evidence="3" id="KW-1185">Reference proteome</keyword>
<proteinExistence type="predicted"/>
<dbReference type="EMBL" id="KV423949">
    <property type="protein sequence ID" value="KZT58619.1"/>
    <property type="molecule type" value="Genomic_DNA"/>
</dbReference>
<organism evidence="2 3">
    <name type="scientific">Calocera cornea HHB12733</name>
    <dbReference type="NCBI Taxonomy" id="1353952"/>
    <lineage>
        <taxon>Eukaryota</taxon>
        <taxon>Fungi</taxon>
        <taxon>Dikarya</taxon>
        <taxon>Basidiomycota</taxon>
        <taxon>Agaricomycotina</taxon>
        <taxon>Dacrymycetes</taxon>
        <taxon>Dacrymycetales</taxon>
        <taxon>Dacrymycetaceae</taxon>
        <taxon>Calocera</taxon>
    </lineage>
</organism>
<dbReference type="Proteomes" id="UP000076842">
    <property type="component" value="Unassembled WGS sequence"/>
</dbReference>
<reference evidence="2 3" key="1">
    <citation type="journal article" date="2016" name="Mol. Biol. Evol.">
        <title>Comparative Genomics of Early-Diverging Mushroom-Forming Fungi Provides Insights into the Origins of Lignocellulose Decay Capabilities.</title>
        <authorList>
            <person name="Nagy L.G."/>
            <person name="Riley R."/>
            <person name="Tritt A."/>
            <person name="Adam C."/>
            <person name="Daum C."/>
            <person name="Floudas D."/>
            <person name="Sun H."/>
            <person name="Yadav J.S."/>
            <person name="Pangilinan J."/>
            <person name="Larsson K.H."/>
            <person name="Matsuura K."/>
            <person name="Barry K."/>
            <person name="Labutti K."/>
            <person name="Kuo R."/>
            <person name="Ohm R.A."/>
            <person name="Bhattacharya S.S."/>
            <person name="Shirouzu T."/>
            <person name="Yoshinaga Y."/>
            <person name="Martin F.M."/>
            <person name="Grigoriev I.V."/>
            <person name="Hibbett D.S."/>
        </authorList>
    </citation>
    <scope>NUCLEOTIDE SEQUENCE [LARGE SCALE GENOMIC DNA]</scope>
    <source>
        <strain evidence="2 3">HHB12733</strain>
    </source>
</reference>
<feature type="region of interest" description="Disordered" evidence="1">
    <location>
        <begin position="737"/>
        <end position="766"/>
    </location>
</feature>
<accession>A0A165GXM9</accession>
<name>A0A165GXM9_9BASI</name>
<feature type="compositionally biased region" description="Polar residues" evidence="1">
    <location>
        <begin position="755"/>
        <end position="766"/>
    </location>
</feature>